<dbReference type="Proteomes" id="UP001221898">
    <property type="component" value="Unassembled WGS sequence"/>
</dbReference>
<protein>
    <submittedName>
        <fullName evidence="2">Uncharacterized protein</fullName>
    </submittedName>
</protein>
<dbReference type="AlphaFoldDB" id="A0AAD7RX38"/>
<evidence type="ECO:0000313" key="2">
    <source>
        <dbReference type="EMBL" id="KAJ8391907.1"/>
    </source>
</evidence>
<organism evidence="2 3">
    <name type="scientific">Aldrovandia affinis</name>
    <dbReference type="NCBI Taxonomy" id="143900"/>
    <lineage>
        <taxon>Eukaryota</taxon>
        <taxon>Metazoa</taxon>
        <taxon>Chordata</taxon>
        <taxon>Craniata</taxon>
        <taxon>Vertebrata</taxon>
        <taxon>Euteleostomi</taxon>
        <taxon>Actinopterygii</taxon>
        <taxon>Neopterygii</taxon>
        <taxon>Teleostei</taxon>
        <taxon>Notacanthiformes</taxon>
        <taxon>Halosauridae</taxon>
        <taxon>Aldrovandia</taxon>
    </lineage>
</organism>
<gene>
    <name evidence="2" type="ORF">AAFF_G00083780</name>
</gene>
<name>A0AAD7RX38_9TELE</name>
<keyword evidence="3" id="KW-1185">Reference proteome</keyword>
<reference evidence="2" key="1">
    <citation type="journal article" date="2023" name="Science">
        <title>Genome structures resolve the early diversification of teleost fishes.</title>
        <authorList>
            <person name="Parey E."/>
            <person name="Louis A."/>
            <person name="Montfort J."/>
            <person name="Bouchez O."/>
            <person name="Roques C."/>
            <person name="Iampietro C."/>
            <person name="Lluch J."/>
            <person name="Castinel A."/>
            <person name="Donnadieu C."/>
            <person name="Desvignes T."/>
            <person name="Floi Bucao C."/>
            <person name="Jouanno E."/>
            <person name="Wen M."/>
            <person name="Mejri S."/>
            <person name="Dirks R."/>
            <person name="Jansen H."/>
            <person name="Henkel C."/>
            <person name="Chen W.J."/>
            <person name="Zahm M."/>
            <person name="Cabau C."/>
            <person name="Klopp C."/>
            <person name="Thompson A.W."/>
            <person name="Robinson-Rechavi M."/>
            <person name="Braasch I."/>
            <person name="Lecointre G."/>
            <person name="Bobe J."/>
            <person name="Postlethwait J.H."/>
            <person name="Berthelot C."/>
            <person name="Roest Crollius H."/>
            <person name="Guiguen Y."/>
        </authorList>
    </citation>
    <scope>NUCLEOTIDE SEQUENCE</scope>
    <source>
        <strain evidence="2">NC1722</strain>
    </source>
</reference>
<dbReference type="EMBL" id="JAINUG010000151">
    <property type="protein sequence ID" value="KAJ8391907.1"/>
    <property type="molecule type" value="Genomic_DNA"/>
</dbReference>
<comment type="caution">
    <text evidence="2">The sequence shown here is derived from an EMBL/GenBank/DDBJ whole genome shotgun (WGS) entry which is preliminary data.</text>
</comment>
<proteinExistence type="predicted"/>
<accession>A0AAD7RX38</accession>
<feature type="compositionally biased region" description="Basic and acidic residues" evidence="1">
    <location>
        <begin position="1"/>
        <end position="10"/>
    </location>
</feature>
<evidence type="ECO:0000256" key="1">
    <source>
        <dbReference type="SAM" id="MobiDB-lite"/>
    </source>
</evidence>
<evidence type="ECO:0000313" key="3">
    <source>
        <dbReference type="Proteomes" id="UP001221898"/>
    </source>
</evidence>
<sequence>MKRNKAEHQTPKLPCEGAFPEGAGHRFQGPTPPGAQRARRTAVSVQDLSHRQIPQSTLPVEVAHRCRCTTSTHPSGTRATPLPPPATGAYISSWLTYLYLPPHKKRNTALVRASLARAGTGKTYTRWRSIGMSTDLTTITFPISDSRQHDHTPSLLRTRARRASQF</sequence>
<feature type="region of interest" description="Disordered" evidence="1">
    <location>
        <begin position="1"/>
        <end position="37"/>
    </location>
</feature>
<feature type="region of interest" description="Disordered" evidence="1">
    <location>
        <begin position="144"/>
        <end position="166"/>
    </location>
</feature>